<accession>A0A1D8AZL2</accession>
<proteinExistence type="predicted"/>
<reference evidence="1 2" key="1">
    <citation type="submission" date="2016-06" db="EMBL/GenBank/DDBJ databases">
        <title>Three novel species with peptidoglycan cell walls form the new genus Lacunisphaera gen. nov. in the family Opitutaceae of the verrucomicrobial subdivision 4.</title>
        <authorList>
            <person name="Rast P."/>
            <person name="Gloeckner I."/>
            <person name="Jogler M."/>
            <person name="Boedeker C."/>
            <person name="Jeske O."/>
            <person name="Wiegand S."/>
            <person name="Reinhardt R."/>
            <person name="Schumann P."/>
            <person name="Rohde M."/>
            <person name="Spring S."/>
            <person name="Gloeckner F.O."/>
            <person name="Jogler C."/>
        </authorList>
    </citation>
    <scope>NUCLEOTIDE SEQUENCE [LARGE SCALE GENOMIC DNA]</scope>
    <source>
        <strain evidence="1 2">IG16b</strain>
    </source>
</reference>
<dbReference type="AlphaFoldDB" id="A0A1D8AZL2"/>
<dbReference type="RefSeq" id="WP_069963395.1">
    <property type="nucleotide sequence ID" value="NZ_CP016094.1"/>
</dbReference>
<dbReference type="EMBL" id="CP016094">
    <property type="protein sequence ID" value="AOS46330.1"/>
    <property type="molecule type" value="Genomic_DNA"/>
</dbReference>
<evidence type="ECO:0000313" key="1">
    <source>
        <dbReference type="EMBL" id="AOS46330.1"/>
    </source>
</evidence>
<gene>
    <name evidence="1" type="ORF">Verru16b_03431</name>
</gene>
<dbReference type="KEGG" id="obg:Verru16b_03431"/>
<keyword evidence="2" id="KW-1185">Reference proteome</keyword>
<sequence>MLLFKKILDFKKTDSGVADKRGAKRYPVGAKYPLKTKISLSPRDGEGNALPPGKGVPMDWGGQLADLSHTGLSIRLHPAAVAAAGETCTIKFEMDNRLYENAATIAYFRNGAQYVTCGVVLTFSDHYTRKAYLQLMEPLVIGSTLAPLPAAKVKQDLPGLVKEQYTGESEGVLSIWRDATGKNLKMFELLLHEYSIRGNTEMPGIKVSYRDGAKVGKRVSRPAFPMTLSPSLKAEVRQLFQLIVPNLTKSVPAEVRKFLELFTVAPS</sequence>
<dbReference type="Proteomes" id="UP000095228">
    <property type="component" value="Chromosome"/>
</dbReference>
<evidence type="ECO:0008006" key="3">
    <source>
        <dbReference type="Google" id="ProtNLM"/>
    </source>
</evidence>
<dbReference type="STRING" id="1838286.Verru16b_03431"/>
<dbReference type="OrthoDB" id="190318at2"/>
<organism evidence="1 2">
    <name type="scientific">Lacunisphaera limnophila</name>
    <dbReference type="NCBI Taxonomy" id="1838286"/>
    <lineage>
        <taxon>Bacteria</taxon>
        <taxon>Pseudomonadati</taxon>
        <taxon>Verrucomicrobiota</taxon>
        <taxon>Opitutia</taxon>
        <taxon>Opitutales</taxon>
        <taxon>Opitutaceae</taxon>
        <taxon>Lacunisphaera</taxon>
    </lineage>
</organism>
<protein>
    <recommendedName>
        <fullName evidence="3">PilZ domain-containing protein</fullName>
    </recommendedName>
</protein>
<name>A0A1D8AZL2_9BACT</name>
<evidence type="ECO:0000313" key="2">
    <source>
        <dbReference type="Proteomes" id="UP000095228"/>
    </source>
</evidence>